<evidence type="ECO:0000256" key="1">
    <source>
        <dbReference type="SAM" id="Phobius"/>
    </source>
</evidence>
<sequence>MHALCGMAHYPSLATSIVHSPSLLFSNVDWVGCQDGRQSIHHWVFFFILEHILYPKESIVFRSSTKAKYRALEFSNLCPFSLHPWPYILLVLYSLVGYLSYSPSPYSILALWVKSLLVLLTYIYIGLAWYKEEDQKTGHADHNSNPQYDPQHQRRNKLSLFSSQVLVLGKSNTFLIASEE</sequence>
<dbReference type="EMBL" id="SSTD01014912">
    <property type="protein sequence ID" value="TYK03608.1"/>
    <property type="molecule type" value="Genomic_DNA"/>
</dbReference>
<dbReference type="Proteomes" id="UP000321393">
    <property type="component" value="Unassembled WGS sequence"/>
</dbReference>
<accession>A0A5A7T0F0</accession>
<name>A0A5A7T0F0_CUCMM</name>
<keyword evidence="1" id="KW-1133">Transmembrane helix</keyword>
<evidence type="ECO:0000313" key="4">
    <source>
        <dbReference type="Proteomes" id="UP000321393"/>
    </source>
</evidence>
<keyword evidence="1" id="KW-0812">Transmembrane</keyword>
<evidence type="ECO:0000313" key="3">
    <source>
        <dbReference type="EMBL" id="TYK03608.1"/>
    </source>
</evidence>
<proteinExistence type="predicted"/>
<feature type="transmembrane region" description="Helical" evidence="1">
    <location>
        <begin position="84"/>
        <end position="101"/>
    </location>
</feature>
<reference evidence="4 5" key="1">
    <citation type="submission" date="2019-08" db="EMBL/GenBank/DDBJ databases">
        <title>Draft genome sequences of two oriental melons (Cucumis melo L. var makuwa).</title>
        <authorList>
            <person name="Kwon S.-Y."/>
        </authorList>
    </citation>
    <scope>NUCLEOTIDE SEQUENCE [LARGE SCALE GENOMIC DNA]</scope>
    <source>
        <strain evidence="5">cv. Chang Bougi</strain>
        <strain evidence="4">cv. SW 3</strain>
        <tissue evidence="2">Leaf</tissue>
    </source>
</reference>
<dbReference type="Proteomes" id="UP000321947">
    <property type="component" value="Unassembled WGS sequence"/>
</dbReference>
<gene>
    <name evidence="3" type="ORF">E5676_scaffold1369G00290</name>
    <name evidence="2" type="ORF">E6C27_scaffold57G001340</name>
</gene>
<keyword evidence="1" id="KW-0472">Membrane</keyword>
<dbReference type="EMBL" id="SSTE01020204">
    <property type="protein sequence ID" value="KAA0035071.1"/>
    <property type="molecule type" value="Genomic_DNA"/>
</dbReference>
<feature type="transmembrane region" description="Helical" evidence="1">
    <location>
        <begin position="107"/>
        <end position="130"/>
    </location>
</feature>
<organism evidence="2 4">
    <name type="scientific">Cucumis melo var. makuwa</name>
    <name type="common">Oriental melon</name>
    <dbReference type="NCBI Taxonomy" id="1194695"/>
    <lineage>
        <taxon>Eukaryota</taxon>
        <taxon>Viridiplantae</taxon>
        <taxon>Streptophyta</taxon>
        <taxon>Embryophyta</taxon>
        <taxon>Tracheophyta</taxon>
        <taxon>Spermatophyta</taxon>
        <taxon>Magnoliopsida</taxon>
        <taxon>eudicotyledons</taxon>
        <taxon>Gunneridae</taxon>
        <taxon>Pentapetalae</taxon>
        <taxon>rosids</taxon>
        <taxon>fabids</taxon>
        <taxon>Cucurbitales</taxon>
        <taxon>Cucurbitaceae</taxon>
        <taxon>Benincaseae</taxon>
        <taxon>Cucumis</taxon>
    </lineage>
</organism>
<evidence type="ECO:0000313" key="5">
    <source>
        <dbReference type="Proteomes" id="UP000321947"/>
    </source>
</evidence>
<comment type="caution">
    <text evidence="2">The sequence shown here is derived from an EMBL/GenBank/DDBJ whole genome shotgun (WGS) entry which is preliminary data.</text>
</comment>
<evidence type="ECO:0000313" key="2">
    <source>
        <dbReference type="EMBL" id="KAA0035071.1"/>
    </source>
</evidence>
<protein>
    <submittedName>
        <fullName evidence="2">Uncharacterized protein</fullName>
    </submittedName>
</protein>
<dbReference type="AlphaFoldDB" id="A0A5A7T0F0"/>